<dbReference type="InterPro" id="IPR036249">
    <property type="entry name" value="Thioredoxin-like_sf"/>
</dbReference>
<keyword evidence="3" id="KW-1015">Disulfide bond</keyword>
<evidence type="ECO:0000256" key="4">
    <source>
        <dbReference type="ARBA" id="ARBA00023284"/>
    </source>
</evidence>
<dbReference type="EMBL" id="MDET01000013">
    <property type="protein sequence ID" value="OQM75662.1"/>
    <property type="molecule type" value="Genomic_DNA"/>
</dbReference>
<dbReference type="GO" id="GO:0017004">
    <property type="term" value="P:cytochrome complex assembly"/>
    <property type="evidence" value="ECO:0007669"/>
    <property type="project" value="UniProtKB-KW"/>
</dbReference>
<protein>
    <submittedName>
        <fullName evidence="7">Redoxin</fullName>
    </submittedName>
</protein>
<evidence type="ECO:0000256" key="3">
    <source>
        <dbReference type="ARBA" id="ARBA00023157"/>
    </source>
</evidence>
<dbReference type="OrthoDB" id="9799347at2"/>
<evidence type="ECO:0000259" key="6">
    <source>
        <dbReference type="PROSITE" id="PS51352"/>
    </source>
</evidence>
<sequence length="181" mass="19887">MKKLVIALLSAIFYSAWSVAATGAPSNFAVHESPKPVSDIRFEDGEGNDKTLADFRGKAVLLNVWATWCLPCREEMPTLDRLQAKLGGPDFEVLALSMDRAGPDAVRRFFSEIGIENLALYIDPSAKSMFALGVVGLPTTILIDGEGRELGRLVGPAEWDSPEMAEFIRSKITRDRAKEMK</sequence>
<keyword evidence="4" id="KW-0676">Redox-active center</keyword>
<dbReference type="PROSITE" id="PS51352">
    <property type="entry name" value="THIOREDOXIN_2"/>
    <property type="match status" value="1"/>
</dbReference>
<dbReference type="AlphaFoldDB" id="A0A1V8RR22"/>
<name>A0A1V8RR22_9HYPH</name>
<keyword evidence="5" id="KW-0732">Signal</keyword>
<evidence type="ECO:0000313" key="7">
    <source>
        <dbReference type="EMBL" id="OQM75662.1"/>
    </source>
</evidence>
<dbReference type="STRING" id="1873176.BFN67_16945"/>
<gene>
    <name evidence="7" type="ORF">BFN67_16945</name>
</gene>
<dbReference type="GO" id="GO:0015036">
    <property type="term" value="F:disulfide oxidoreductase activity"/>
    <property type="evidence" value="ECO:0007669"/>
    <property type="project" value="UniProtKB-ARBA"/>
</dbReference>
<dbReference type="CDD" id="cd02966">
    <property type="entry name" value="TlpA_like_family"/>
    <property type="match status" value="1"/>
</dbReference>
<dbReference type="SUPFAM" id="SSF52833">
    <property type="entry name" value="Thioredoxin-like"/>
    <property type="match status" value="1"/>
</dbReference>
<proteinExistence type="predicted"/>
<organism evidence="7 8">
    <name type="scientific">Manganibacter manganicus</name>
    <dbReference type="NCBI Taxonomy" id="1873176"/>
    <lineage>
        <taxon>Bacteria</taxon>
        <taxon>Pseudomonadati</taxon>
        <taxon>Pseudomonadota</taxon>
        <taxon>Alphaproteobacteria</taxon>
        <taxon>Hyphomicrobiales</taxon>
        <taxon>Phyllobacteriaceae</taxon>
        <taxon>Manganibacter</taxon>
    </lineage>
</organism>
<dbReference type="InterPro" id="IPR017937">
    <property type="entry name" value="Thioredoxin_CS"/>
</dbReference>
<dbReference type="InterPro" id="IPR013766">
    <property type="entry name" value="Thioredoxin_domain"/>
</dbReference>
<dbReference type="PANTHER" id="PTHR42852">
    <property type="entry name" value="THIOL:DISULFIDE INTERCHANGE PROTEIN DSBE"/>
    <property type="match status" value="1"/>
</dbReference>
<evidence type="ECO:0000256" key="5">
    <source>
        <dbReference type="SAM" id="SignalP"/>
    </source>
</evidence>
<dbReference type="Proteomes" id="UP000191905">
    <property type="component" value="Unassembled WGS sequence"/>
</dbReference>
<feature type="domain" description="Thioredoxin" evidence="6">
    <location>
        <begin position="31"/>
        <end position="173"/>
    </location>
</feature>
<feature type="signal peptide" evidence="5">
    <location>
        <begin position="1"/>
        <end position="20"/>
    </location>
</feature>
<dbReference type="Gene3D" id="3.40.30.10">
    <property type="entry name" value="Glutaredoxin"/>
    <property type="match status" value="1"/>
</dbReference>
<comment type="caution">
    <text evidence="7">The sequence shown here is derived from an EMBL/GenBank/DDBJ whole genome shotgun (WGS) entry which is preliminary data.</text>
</comment>
<dbReference type="Pfam" id="PF08534">
    <property type="entry name" value="Redoxin"/>
    <property type="match status" value="1"/>
</dbReference>
<keyword evidence="8" id="KW-1185">Reference proteome</keyword>
<dbReference type="GO" id="GO:0030313">
    <property type="term" value="C:cell envelope"/>
    <property type="evidence" value="ECO:0007669"/>
    <property type="project" value="UniProtKB-SubCell"/>
</dbReference>
<comment type="subcellular location">
    <subcellularLocation>
        <location evidence="1">Cell envelope</location>
    </subcellularLocation>
</comment>
<dbReference type="PANTHER" id="PTHR42852:SF6">
    <property type="entry name" value="THIOL:DISULFIDE INTERCHANGE PROTEIN DSBE"/>
    <property type="match status" value="1"/>
</dbReference>
<keyword evidence="2" id="KW-0201">Cytochrome c-type biogenesis</keyword>
<feature type="chain" id="PRO_5013206827" evidence="5">
    <location>
        <begin position="21"/>
        <end position="181"/>
    </location>
</feature>
<reference evidence="7 8" key="1">
    <citation type="journal article" date="2016" name="Int. J. Syst. Evol. Microbiol.">
        <title>Pseudaminobacter manganicus sp. nov., isolated from sludge of a manganese mine.</title>
        <authorList>
            <person name="Li J."/>
            <person name="Huang J."/>
            <person name="Liao S."/>
            <person name="Wang G."/>
        </authorList>
    </citation>
    <scope>NUCLEOTIDE SEQUENCE [LARGE SCALE GENOMIC DNA]</scope>
    <source>
        <strain evidence="7 8">JH-7</strain>
    </source>
</reference>
<evidence type="ECO:0000256" key="2">
    <source>
        <dbReference type="ARBA" id="ARBA00022748"/>
    </source>
</evidence>
<evidence type="ECO:0000256" key="1">
    <source>
        <dbReference type="ARBA" id="ARBA00004196"/>
    </source>
</evidence>
<dbReference type="InterPro" id="IPR013740">
    <property type="entry name" value="Redoxin"/>
</dbReference>
<dbReference type="InterPro" id="IPR050553">
    <property type="entry name" value="Thioredoxin_ResA/DsbE_sf"/>
</dbReference>
<accession>A0A1V8RR22</accession>
<dbReference type="RefSeq" id="WP_080919576.1">
    <property type="nucleotide sequence ID" value="NZ_MDET01000013.1"/>
</dbReference>
<dbReference type="PROSITE" id="PS00194">
    <property type="entry name" value="THIOREDOXIN_1"/>
    <property type="match status" value="1"/>
</dbReference>
<evidence type="ECO:0000313" key="8">
    <source>
        <dbReference type="Proteomes" id="UP000191905"/>
    </source>
</evidence>